<dbReference type="CDD" id="cd13160">
    <property type="entry name" value="PTB_LDLRAP_insect-like"/>
    <property type="match status" value="1"/>
</dbReference>
<evidence type="ECO:0000313" key="4">
    <source>
        <dbReference type="Proteomes" id="UP001148838"/>
    </source>
</evidence>
<proteinExistence type="predicted"/>
<dbReference type="InterPro" id="IPR006020">
    <property type="entry name" value="PTB/PI_dom"/>
</dbReference>
<dbReference type="EMBL" id="JAJSOF020000029">
    <property type="protein sequence ID" value="KAJ4432128.1"/>
    <property type="molecule type" value="Genomic_DNA"/>
</dbReference>
<keyword evidence="4" id="KW-1185">Reference proteome</keyword>
<reference evidence="3 4" key="1">
    <citation type="journal article" date="2022" name="Allergy">
        <title>Genome assembly and annotation of Periplaneta americana reveal a comprehensive cockroach allergen profile.</title>
        <authorList>
            <person name="Wang L."/>
            <person name="Xiong Q."/>
            <person name="Saelim N."/>
            <person name="Wang L."/>
            <person name="Nong W."/>
            <person name="Wan A.T."/>
            <person name="Shi M."/>
            <person name="Liu X."/>
            <person name="Cao Q."/>
            <person name="Hui J.H.L."/>
            <person name="Sookrung N."/>
            <person name="Leung T.F."/>
            <person name="Tungtrongchitr A."/>
            <person name="Tsui S.K.W."/>
        </authorList>
    </citation>
    <scope>NUCLEOTIDE SEQUENCE [LARGE SCALE GENOMIC DNA]</scope>
    <source>
        <strain evidence="3">PWHHKU_190912</strain>
    </source>
</reference>
<feature type="domain" description="PID" evidence="2">
    <location>
        <begin position="177"/>
        <end position="305"/>
    </location>
</feature>
<dbReference type="Pfam" id="PF00640">
    <property type="entry name" value="PID"/>
    <property type="match status" value="1"/>
</dbReference>
<feature type="region of interest" description="Disordered" evidence="1">
    <location>
        <begin position="133"/>
        <end position="159"/>
    </location>
</feature>
<dbReference type="Gene3D" id="2.30.29.30">
    <property type="entry name" value="Pleckstrin-homology domain (PH domain)/Phosphotyrosine-binding domain (PTB)"/>
    <property type="match status" value="1"/>
</dbReference>
<evidence type="ECO:0000313" key="3">
    <source>
        <dbReference type="EMBL" id="KAJ4432128.1"/>
    </source>
</evidence>
<dbReference type="PROSITE" id="PS01179">
    <property type="entry name" value="PID"/>
    <property type="match status" value="1"/>
</dbReference>
<dbReference type="InterPro" id="IPR051133">
    <property type="entry name" value="Adapter_Engulfment-Domain"/>
</dbReference>
<sequence length="350" mass="37570">MESLFEEGNEPPSSLKVIMEGDEDFGFVERDDSLLHKALTRVEPSPQSGESDPNNNGSSDTQQVAPEQTGNDTDVTSGDDALESICEDDAAVPSDGVSSRKLAGTLQDSPAIEQLGHVYDASKRKTSVASVTSVASATSTGSNRSAKPPGILRNMSSGVSPVKPAAAEVREDDLPQSFQVKYLGERDARGLWGIKHTRRPVDSMVAAAKSLKAGTVLPLVKLVVSREGVSVVPAHKKAEETLKFHPIDTISYGVQDLVYTRVFSMIVVREGADLKGQHPFECHAFVCDSRGAARKLTYALASAFNEYSKLVKARGGADKEAVKKRFAIDLRSPEEIEADLNSPQPEDSEA</sequence>
<dbReference type="InterPro" id="IPR011993">
    <property type="entry name" value="PH-like_dom_sf"/>
</dbReference>
<dbReference type="PANTHER" id="PTHR11232:SF57">
    <property type="entry name" value="RE46159P"/>
    <property type="match status" value="1"/>
</dbReference>
<feature type="region of interest" description="Disordered" evidence="1">
    <location>
        <begin position="1"/>
        <end position="20"/>
    </location>
</feature>
<dbReference type="SUPFAM" id="SSF50729">
    <property type="entry name" value="PH domain-like"/>
    <property type="match status" value="1"/>
</dbReference>
<name>A0ABQ8SDX4_PERAM</name>
<dbReference type="PANTHER" id="PTHR11232">
    <property type="entry name" value="PHOSPHOTYROSINE INTERACTION DOMAIN-CONTAINING FAMILY MEMBER"/>
    <property type="match status" value="1"/>
</dbReference>
<feature type="compositionally biased region" description="Polar residues" evidence="1">
    <location>
        <begin position="45"/>
        <end position="76"/>
    </location>
</feature>
<evidence type="ECO:0000256" key="1">
    <source>
        <dbReference type="SAM" id="MobiDB-lite"/>
    </source>
</evidence>
<feature type="region of interest" description="Disordered" evidence="1">
    <location>
        <begin position="36"/>
        <end position="103"/>
    </location>
</feature>
<dbReference type="Proteomes" id="UP001148838">
    <property type="component" value="Unassembled WGS sequence"/>
</dbReference>
<dbReference type="SMART" id="SM00462">
    <property type="entry name" value="PTB"/>
    <property type="match status" value="1"/>
</dbReference>
<organism evidence="3 4">
    <name type="scientific">Periplaneta americana</name>
    <name type="common">American cockroach</name>
    <name type="synonym">Blatta americana</name>
    <dbReference type="NCBI Taxonomy" id="6978"/>
    <lineage>
        <taxon>Eukaryota</taxon>
        <taxon>Metazoa</taxon>
        <taxon>Ecdysozoa</taxon>
        <taxon>Arthropoda</taxon>
        <taxon>Hexapoda</taxon>
        <taxon>Insecta</taxon>
        <taxon>Pterygota</taxon>
        <taxon>Neoptera</taxon>
        <taxon>Polyneoptera</taxon>
        <taxon>Dictyoptera</taxon>
        <taxon>Blattodea</taxon>
        <taxon>Blattoidea</taxon>
        <taxon>Blattidae</taxon>
        <taxon>Blattinae</taxon>
        <taxon>Periplaneta</taxon>
    </lineage>
</organism>
<feature type="compositionally biased region" description="Acidic residues" evidence="1">
    <location>
        <begin position="80"/>
        <end position="90"/>
    </location>
</feature>
<evidence type="ECO:0000259" key="2">
    <source>
        <dbReference type="PROSITE" id="PS01179"/>
    </source>
</evidence>
<comment type="caution">
    <text evidence="3">The sequence shown here is derived from an EMBL/GenBank/DDBJ whole genome shotgun (WGS) entry which is preliminary data.</text>
</comment>
<gene>
    <name evidence="3" type="ORF">ANN_20744</name>
</gene>
<accession>A0ABQ8SDX4</accession>
<protein>
    <recommendedName>
        <fullName evidence="2">PID domain-containing protein</fullName>
    </recommendedName>
</protein>